<feature type="region of interest" description="Disordered" evidence="5">
    <location>
        <begin position="1653"/>
        <end position="1672"/>
    </location>
</feature>
<dbReference type="PANTHER" id="PTHR44533:SF4">
    <property type="entry name" value="DEAD_H RNA HELICASE, PUTATIVE-RELATED"/>
    <property type="match status" value="1"/>
</dbReference>
<dbReference type="PANTHER" id="PTHR44533">
    <property type="entry name" value="DEAD/H RNA HELICASE, PUTATIVE-RELATED"/>
    <property type="match status" value="1"/>
</dbReference>
<dbReference type="Proteomes" id="UP000663828">
    <property type="component" value="Unassembled WGS sequence"/>
</dbReference>
<evidence type="ECO:0000313" key="11">
    <source>
        <dbReference type="Proteomes" id="UP000663852"/>
    </source>
</evidence>
<feature type="domain" description="Helicase ATP-binding" evidence="6">
    <location>
        <begin position="956"/>
        <end position="1118"/>
    </location>
</feature>
<dbReference type="InterPro" id="IPR014001">
    <property type="entry name" value="Helicase_ATP-bd"/>
</dbReference>
<dbReference type="InterPro" id="IPR059032">
    <property type="entry name" value="WHD_DDX60"/>
</dbReference>
<feature type="domain" description="Helicase C-terminal" evidence="7">
    <location>
        <begin position="1376"/>
        <end position="1537"/>
    </location>
</feature>
<keyword evidence="3" id="KW-0347">Helicase</keyword>
<dbReference type="InterPro" id="IPR027417">
    <property type="entry name" value="P-loop_NTPase"/>
</dbReference>
<feature type="region of interest" description="Disordered" evidence="5">
    <location>
        <begin position="748"/>
        <end position="800"/>
    </location>
</feature>
<dbReference type="GO" id="GO:0003676">
    <property type="term" value="F:nucleic acid binding"/>
    <property type="evidence" value="ECO:0007669"/>
    <property type="project" value="InterPro"/>
</dbReference>
<evidence type="ECO:0000256" key="4">
    <source>
        <dbReference type="ARBA" id="ARBA00022840"/>
    </source>
</evidence>
<dbReference type="InterPro" id="IPR052431">
    <property type="entry name" value="SKI2_subfamily_helicases"/>
</dbReference>
<evidence type="ECO:0000256" key="5">
    <source>
        <dbReference type="SAM" id="MobiDB-lite"/>
    </source>
</evidence>
<sequence>MNNQIETFLHYLLDTETTSEMMFYENISKSPDLFHVRYLKDWEQTVLRTIQQVHRFASVSTSSHVDNGQNSKELTMTSSSEEDDDDDDDDSDEKQNNNQNKSSSNGNSYSSNKATDFYVDTVRQCQRLLRLLHYCQQKYPHFISLYYDSLEQYRRSDIEKIGLVVLQQIATHLFEGAKTPNEQEQLTEKLSLMTRLSYQPILATIQSLLSSDTNEINTTNFLSKHLDILYPRQAAFLDVRQEFRDTAQYLIDGDSLLLSMAHHTNIHLNSSFGNTLHLIFLIERFLHTLFQQSHKCNYTLVFFECHYHCYREDSPILNLLRACLIAHLSENVEKIGKIKIKRFVSWYDDRDYLQFIREERPLFVFYHDMSTFDRENDSLFSKDVLAKLLCIYHCFGNYHQYAVQCQLYLMNKFILTETSVKCFQIQFDRDCPKKLFDTVMAITSFEININTYTGEQKRQELENLCEDDVRLYLYLQTIIDLNEKTNQESFLSSLNPLLILHVALLIRLSLLDRHLPLSIPSIETHTRFSQSIREFQQRLAFNLSACTSKCSQSKIADLFDGRLFLFTLYHIHQSATARLDSRTNQILQRSLEILRIPFSETLFQDTINQLVQSNYINFSVQPINDKQTKTSVKQRVLKISNPFVDAYLKPLSALNGNTVAFDLIPAEDRYILQCRGKHSWETYKETGDEIDRIRDNDSAHSKSTNHRFRTKHVQKLYDYFDLYGKSLATRDVRDHQYRIILPTASTPAQQQIENTTDRAEAAASAGKKKQQHKNQPKKAQPTKAEKIIEQNTKRLLDKRTDDEAEKVKNVEAQLKQFKSDDYVGAINLIDGSLENFETTTKRLEILKKKFDLQRKFLRTFRKKTNLTNEERSHFELLQIGFFATLCEMTHLENLANAFDVNKKFMEELVNESPLEAEKWYRFQMEKINSRLPRREQGEPDQRLPDFIPDPWQVKFLDAVDKQQSIIIVAPTASGKTYASYYAMGKVLKDKDDTTGLCVYVAPTKALINQVAGTIQMKFGPVFGIFTKEFRMNTQACRILITIPESLEMLLLSASYQRRCQKIRYCIFDEIHCMSDDTNSDVWERTMLLINCPMIGLSATVNNGEVLREWITYVEEKRAKLFNTTKPLPVCYISHHERLADLNKYLYSNRQLYPLHPVSLMNAKQLTTRGLPDDFSLSPCETLRLTDAVQQTNVQAEPVPTLTEHFSPGWIAERNRCNEYSQLVCRQFRQLIDTKQASTIDSISTSLNPTTSNQISYPEVKPISSLIGEFVLTLKEKSLLPCIVFTDSRALCEELSECVAVYFEELEKELRQTKYKHQIEALEKRRALIEKVQKTAKAKQASKSASKRGNDDEDQGDKPDELKKMEEEDQLQFRLSGLEQELLDGVVEEGTLANRFHCDRDLVEELTERVSTSNPKLIRYMKRGVAYHHEQLNNRTRLSVEGLFRHRYVQIVFSTWTLALGVHMPTKTVAFIKDSIQLDALQYRQSSGRAGRRGFDVQGNIIFIDIPIPKIRHLTISAIPDIQTRNPISVTFLMRLLHLYSNAEDKKDANNRSLVALQCPFSGQTSHAQEIFAMRNRFHCLHTLDFLYRLNLINEQGDLIGLAGFLKHLYHVEPADILFIHLLDTQLFHQVHDEEEIVNLLAQLFTNMPSLTVRQHSNETSTTNRQTSRNPTHTLRSLSADIRQRIQSYNCLVKDIYGSYIENVNKYMRSLNTNQECILPLSSIEFLPSSDYDNGTFEYNLHHHHSQQSQNPSISPFVGPSGLTHQQYISNYNPTVASWDLAYNLDLSPRIVPFVDIDAHDHTNASYYLNSYVTDYFRHGSEKVLHSENNLSRGQIYALLFDFGKVLTSIKMSLEEILAAEPKIDSNRDLGFFKPLHKKLHTIEEMFSGKFHRDYK</sequence>
<dbReference type="GO" id="GO:0005737">
    <property type="term" value="C:cytoplasm"/>
    <property type="evidence" value="ECO:0007669"/>
    <property type="project" value="TreeGrafter"/>
</dbReference>
<dbReference type="InterPro" id="IPR055124">
    <property type="entry name" value="PIN-like_DDX60"/>
</dbReference>
<dbReference type="PROSITE" id="PS51192">
    <property type="entry name" value="HELICASE_ATP_BIND_1"/>
    <property type="match status" value="1"/>
</dbReference>
<accession>A0A813PUE4</accession>
<dbReference type="EMBL" id="CAJNOR010000485">
    <property type="protein sequence ID" value="CAF0928257.1"/>
    <property type="molecule type" value="Genomic_DNA"/>
</dbReference>
<evidence type="ECO:0000313" key="9">
    <source>
        <dbReference type="EMBL" id="CAF0928257.1"/>
    </source>
</evidence>
<dbReference type="SMART" id="SM00490">
    <property type="entry name" value="HELICc"/>
    <property type="match status" value="1"/>
</dbReference>
<feature type="region of interest" description="Disordered" evidence="5">
    <location>
        <begin position="1335"/>
        <end position="1361"/>
    </location>
</feature>
<evidence type="ECO:0000259" key="6">
    <source>
        <dbReference type="PROSITE" id="PS51192"/>
    </source>
</evidence>
<dbReference type="SMART" id="SM00487">
    <property type="entry name" value="DEXDc"/>
    <property type="match status" value="1"/>
</dbReference>
<dbReference type="EMBL" id="CAJNOJ010000006">
    <property type="protein sequence ID" value="CAF0756189.1"/>
    <property type="molecule type" value="Genomic_DNA"/>
</dbReference>
<feature type="compositionally biased region" description="Low complexity" evidence="5">
    <location>
        <begin position="96"/>
        <end position="110"/>
    </location>
</feature>
<evidence type="ECO:0000313" key="10">
    <source>
        <dbReference type="Proteomes" id="UP000663828"/>
    </source>
</evidence>
<dbReference type="SUPFAM" id="SSF52540">
    <property type="entry name" value="P-loop containing nucleoside triphosphate hydrolases"/>
    <property type="match status" value="1"/>
</dbReference>
<feature type="compositionally biased region" description="Polar residues" evidence="5">
    <location>
        <begin position="59"/>
        <end position="77"/>
    </location>
</feature>
<dbReference type="InterPro" id="IPR011545">
    <property type="entry name" value="DEAD/DEAH_box_helicase_dom"/>
</dbReference>
<dbReference type="FunFam" id="3.40.50.300:FF:001039">
    <property type="entry name" value="ATP-dependent RNA helicase DDX60"/>
    <property type="match status" value="1"/>
</dbReference>
<dbReference type="Proteomes" id="UP000663852">
    <property type="component" value="Unassembled WGS sequence"/>
</dbReference>
<dbReference type="GO" id="GO:0005524">
    <property type="term" value="F:ATP binding"/>
    <property type="evidence" value="ECO:0007669"/>
    <property type="project" value="UniProtKB-KW"/>
</dbReference>
<evidence type="ECO:0000313" key="8">
    <source>
        <dbReference type="EMBL" id="CAF0756189.1"/>
    </source>
</evidence>
<name>A0A813PUE4_ADIRI</name>
<evidence type="ECO:0000259" key="7">
    <source>
        <dbReference type="PROSITE" id="PS51194"/>
    </source>
</evidence>
<dbReference type="Gene3D" id="3.40.50.300">
    <property type="entry name" value="P-loop containing nucleotide triphosphate hydrolases"/>
    <property type="match status" value="2"/>
</dbReference>
<feature type="compositionally biased region" description="Basic and acidic residues" evidence="5">
    <location>
        <begin position="783"/>
        <end position="800"/>
    </location>
</feature>
<reference evidence="8" key="1">
    <citation type="submission" date="2021-02" db="EMBL/GenBank/DDBJ databases">
        <authorList>
            <person name="Nowell W R."/>
        </authorList>
    </citation>
    <scope>NUCLEOTIDE SEQUENCE</scope>
</reference>
<proteinExistence type="predicted"/>
<dbReference type="GO" id="GO:0016787">
    <property type="term" value="F:hydrolase activity"/>
    <property type="evidence" value="ECO:0007669"/>
    <property type="project" value="UniProtKB-KW"/>
</dbReference>
<evidence type="ECO:0000256" key="2">
    <source>
        <dbReference type="ARBA" id="ARBA00022801"/>
    </source>
</evidence>
<dbReference type="PROSITE" id="PS51194">
    <property type="entry name" value="HELICASE_CTER"/>
    <property type="match status" value="1"/>
</dbReference>
<feature type="region of interest" description="Disordered" evidence="5">
    <location>
        <begin position="59"/>
        <end position="110"/>
    </location>
</feature>
<dbReference type="GO" id="GO:0004386">
    <property type="term" value="F:helicase activity"/>
    <property type="evidence" value="ECO:0007669"/>
    <property type="project" value="UniProtKB-KW"/>
</dbReference>
<gene>
    <name evidence="8" type="ORF">EDS130_LOCUS2559</name>
    <name evidence="9" type="ORF">XAT740_LOCUS9427</name>
</gene>
<feature type="compositionally biased region" description="Basic residues" evidence="5">
    <location>
        <begin position="766"/>
        <end position="776"/>
    </location>
</feature>
<dbReference type="Pfam" id="PF00271">
    <property type="entry name" value="Helicase_C"/>
    <property type="match status" value="1"/>
</dbReference>
<keyword evidence="4" id="KW-0067">ATP-binding</keyword>
<protein>
    <submittedName>
        <fullName evidence="8">Uncharacterized protein</fullName>
    </submittedName>
</protein>
<dbReference type="OrthoDB" id="64767at2759"/>
<comment type="caution">
    <text evidence="8">The sequence shown here is derived from an EMBL/GenBank/DDBJ whole genome shotgun (WGS) entry which is preliminary data.</text>
</comment>
<dbReference type="Pfam" id="PF23002">
    <property type="entry name" value="PIN-like_DDX60"/>
    <property type="match status" value="1"/>
</dbReference>
<dbReference type="Pfam" id="PF00270">
    <property type="entry name" value="DEAD"/>
    <property type="match status" value="1"/>
</dbReference>
<evidence type="ECO:0000256" key="3">
    <source>
        <dbReference type="ARBA" id="ARBA00022806"/>
    </source>
</evidence>
<keyword evidence="1" id="KW-0547">Nucleotide-binding</keyword>
<feature type="compositionally biased region" description="Acidic residues" evidence="5">
    <location>
        <begin position="80"/>
        <end position="92"/>
    </location>
</feature>
<keyword evidence="10" id="KW-1185">Reference proteome</keyword>
<organism evidence="8 11">
    <name type="scientific">Adineta ricciae</name>
    <name type="common">Rotifer</name>
    <dbReference type="NCBI Taxonomy" id="249248"/>
    <lineage>
        <taxon>Eukaryota</taxon>
        <taxon>Metazoa</taxon>
        <taxon>Spiralia</taxon>
        <taxon>Gnathifera</taxon>
        <taxon>Rotifera</taxon>
        <taxon>Eurotatoria</taxon>
        <taxon>Bdelloidea</taxon>
        <taxon>Adinetida</taxon>
        <taxon>Adinetidae</taxon>
        <taxon>Adineta</taxon>
    </lineage>
</organism>
<keyword evidence="2" id="KW-0378">Hydrolase</keyword>
<evidence type="ECO:0000256" key="1">
    <source>
        <dbReference type="ARBA" id="ARBA00022741"/>
    </source>
</evidence>
<dbReference type="Pfam" id="PF26076">
    <property type="entry name" value="WHD_DDX60"/>
    <property type="match status" value="1"/>
</dbReference>
<dbReference type="InterPro" id="IPR001650">
    <property type="entry name" value="Helicase_C-like"/>
</dbReference>